<gene>
    <name evidence="1" type="ordered locus">MexAM1_META2p0029</name>
</gene>
<sequence length="333" mass="35028">MTMTTRKVVAAYFTGMVESFGTTLPGFGRAALLAMVVGAAAPVAAPERAEAAQARRVAKTDVKPATQPAVRPDAPRRYLDEVLHDGSARPAVPKASPEVEPLVAEHNPDFQAARGSLFAIARRAEAVGLPAEFLVALQQAAAEIRAATPDGRRDVLGNPFGFSEQGWARNLALFGGEAGFARYGAIGADGRFMPALPYREAFREARNDPAISGAVAAAMTIDNAMSFEQRTGRPPEAGESLLAHFLGVEATVKLTKAAAAGSRLPASKLVPDAFKANPAFFAQGLVPLTAAQILGVAHSIIESGMEAAREGLRRFEADARDTMDSHVPSPRFG</sequence>
<dbReference type="HOGENOM" id="CLU_833686_0_0_5"/>
<protein>
    <submittedName>
        <fullName evidence="1">Uncharacterized protein</fullName>
    </submittedName>
</protein>
<dbReference type="EMBL" id="CP001511">
    <property type="protein sequence ID" value="ACS42967.1"/>
    <property type="molecule type" value="Genomic_DNA"/>
</dbReference>
<accession>C5B3D5</accession>
<dbReference type="Proteomes" id="UP000009081">
    <property type="component" value="Plasmid megaplasmid"/>
</dbReference>
<evidence type="ECO:0000313" key="1">
    <source>
        <dbReference type="EMBL" id="ACS42967.1"/>
    </source>
</evidence>
<reference evidence="1 2" key="1">
    <citation type="journal article" date="2009" name="PLoS ONE">
        <title>Methylobacterium genome sequences: a reference blueprint to investigate microbial metabolism of C1 compounds from natural and industrial sources.</title>
        <authorList>
            <person name="Vuilleumier S."/>
            <person name="Chistoserdova L."/>
            <person name="Lee M.-C."/>
            <person name="Bringel F."/>
            <person name="Lajus A."/>
            <person name="Zhou Y."/>
            <person name="Gourion B."/>
            <person name="Barbe V."/>
            <person name="Chang J."/>
            <person name="Cruveiller S."/>
            <person name="Dossat C."/>
            <person name="Gillett W."/>
            <person name="Gruffaz C."/>
            <person name="Haugen E."/>
            <person name="Hourcade E."/>
            <person name="Levy R."/>
            <person name="Mangenot S."/>
            <person name="Muller E."/>
            <person name="Nadalig T."/>
            <person name="Pagni M."/>
            <person name="Penny C."/>
            <person name="Peyraud R."/>
            <person name="Robinson D.G."/>
            <person name="Roche D."/>
            <person name="Rouy Z."/>
            <person name="Saenampechek C."/>
            <person name="Salvignol G."/>
            <person name="Vallenet D."/>
            <person name="Wu Z."/>
            <person name="Marx C.J."/>
            <person name="Vorholt J.A."/>
            <person name="Olson M.V."/>
            <person name="Kaul R."/>
            <person name="Weissenbach J."/>
            <person name="Medigue C."/>
            <person name="Lidstrom M.E."/>
        </authorList>
    </citation>
    <scope>NUCLEOTIDE SEQUENCE [LARGE SCALE GENOMIC DNA]</scope>
    <source>
        <strain evidence="2">ATCC 14718 / DSM 1338 / JCM 2805 / NCIMB 9133 / AM1</strain>
    </source>
</reference>
<dbReference type="KEGG" id="mea:Mex_2p0029"/>
<keyword evidence="2" id="KW-1185">Reference proteome</keyword>
<evidence type="ECO:0000313" key="2">
    <source>
        <dbReference type="Proteomes" id="UP000009081"/>
    </source>
</evidence>
<name>C5B3D5_METEA</name>
<organism evidence="1 2">
    <name type="scientific">Methylorubrum extorquens (strain ATCC 14718 / DSM 1338 / JCM 2805 / NCIMB 9133 / AM1)</name>
    <name type="common">Methylobacterium extorquens</name>
    <dbReference type="NCBI Taxonomy" id="272630"/>
    <lineage>
        <taxon>Bacteria</taxon>
        <taxon>Pseudomonadati</taxon>
        <taxon>Pseudomonadota</taxon>
        <taxon>Alphaproteobacteria</taxon>
        <taxon>Hyphomicrobiales</taxon>
        <taxon>Methylobacteriaceae</taxon>
        <taxon>Methylorubrum</taxon>
    </lineage>
</organism>
<dbReference type="Gene3D" id="1.10.530.10">
    <property type="match status" value="1"/>
</dbReference>
<keyword evidence="1" id="KW-0614">Plasmid</keyword>
<geneLocation type="plasmid" evidence="1 2">
    <name>megaplasmid</name>
</geneLocation>
<proteinExistence type="predicted"/>
<dbReference type="AlphaFoldDB" id="C5B3D5"/>